<evidence type="ECO:0000313" key="2">
    <source>
        <dbReference type="EMBL" id="GIF04266.1"/>
    </source>
</evidence>
<comment type="caution">
    <text evidence="2">The sequence shown here is derived from an EMBL/GenBank/DDBJ whole genome shotgun (WGS) entry which is preliminary data.</text>
</comment>
<dbReference type="EMBL" id="BOMW01000017">
    <property type="protein sequence ID" value="GIF04266.1"/>
    <property type="molecule type" value="Genomic_DNA"/>
</dbReference>
<dbReference type="RefSeq" id="WP_203678056.1">
    <property type="nucleotide sequence ID" value="NZ_BOMW01000017.1"/>
</dbReference>
<dbReference type="PANTHER" id="PTHR35567">
    <property type="entry name" value="MALATE DEHYDROGENASE (AFU_ORTHOLOGUE AFUA_2G13800)"/>
    <property type="match status" value="1"/>
</dbReference>
<organism evidence="2 3">
    <name type="scientific">Actinoplanes siamensis</name>
    <dbReference type="NCBI Taxonomy" id="1223317"/>
    <lineage>
        <taxon>Bacteria</taxon>
        <taxon>Bacillati</taxon>
        <taxon>Actinomycetota</taxon>
        <taxon>Actinomycetes</taxon>
        <taxon>Micromonosporales</taxon>
        <taxon>Micromonosporaceae</taxon>
        <taxon>Actinoplanes</taxon>
    </lineage>
</organism>
<dbReference type="AlphaFoldDB" id="A0A919TI37"/>
<sequence>MFRTKRARIRALALTGSLAAAAGTIGAVTFDASAAETAPVTPAAPAAQVADAARAAAGAATPWPKAAAPALSAIPEAIRPPAGSKPVGAYVVVTGTQTYTCVVPAGGAAGGYTGASTPEAQLLGTGGRIHHFAGPSWQSVRDGSLVTATKVKDTPRTGTIPELLLQVNSHTGKGVLSKADYVSRLYTSGGVAPAGACAAGDKTSVPYQALYVFWDAPAA</sequence>
<evidence type="ECO:0000256" key="1">
    <source>
        <dbReference type="SAM" id="SignalP"/>
    </source>
</evidence>
<feature type="signal peptide" evidence="1">
    <location>
        <begin position="1"/>
        <end position="22"/>
    </location>
</feature>
<feature type="chain" id="PRO_5038648035" description="DUF3455 domain-containing protein" evidence="1">
    <location>
        <begin position="23"/>
        <end position="219"/>
    </location>
</feature>
<reference evidence="2" key="1">
    <citation type="submission" date="2021-01" db="EMBL/GenBank/DDBJ databases">
        <title>Whole genome shotgun sequence of Actinoplanes siamensis NBRC 109076.</title>
        <authorList>
            <person name="Komaki H."/>
            <person name="Tamura T."/>
        </authorList>
    </citation>
    <scope>NUCLEOTIDE SEQUENCE</scope>
    <source>
        <strain evidence="2">NBRC 109076</strain>
    </source>
</reference>
<name>A0A919TI37_9ACTN</name>
<dbReference type="Proteomes" id="UP000629619">
    <property type="component" value="Unassembled WGS sequence"/>
</dbReference>
<dbReference type="PANTHER" id="PTHR35567:SF1">
    <property type="entry name" value="CONSERVED FUNGAL PROTEIN (AFU_ORTHOLOGUE AFUA_1G14230)"/>
    <property type="match status" value="1"/>
</dbReference>
<gene>
    <name evidence="2" type="ORF">Asi03nite_18040</name>
</gene>
<accession>A0A919TI37</accession>
<keyword evidence="1" id="KW-0732">Signal</keyword>
<dbReference type="Pfam" id="PF11937">
    <property type="entry name" value="DUF3455"/>
    <property type="match status" value="1"/>
</dbReference>
<protein>
    <recommendedName>
        <fullName evidence="4">DUF3455 domain-containing protein</fullName>
    </recommendedName>
</protein>
<keyword evidence="3" id="KW-1185">Reference proteome</keyword>
<evidence type="ECO:0008006" key="4">
    <source>
        <dbReference type="Google" id="ProtNLM"/>
    </source>
</evidence>
<evidence type="ECO:0000313" key="3">
    <source>
        <dbReference type="Proteomes" id="UP000629619"/>
    </source>
</evidence>
<proteinExistence type="predicted"/>
<dbReference type="InterPro" id="IPR021851">
    <property type="entry name" value="DUF3455"/>
</dbReference>